<evidence type="ECO:0000256" key="4">
    <source>
        <dbReference type="ARBA" id="ARBA00022692"/>
    </source>
</evidence>
<evidence type="ECO:0000256" key="5">
    <source>
        <dbReference type="ARBA" id="ARBA00022989"/>
    </source>
</evidence>
<reference evidence="9" key="1">
    <citation type="submission" date="2022-07" db="EMBL/GenBank/DDBJ databases">
        <title>Fungi with potential for degradation of polypropylene.</title>
        <authorList>
            <person name="Gostincar C."/>
        </authorList>
    </citation>
    <scope>NUCLEOTIDE SEQUENCE</scope>
    <source>
        <strain evidence="9">EXF-13287</strain>
    </source>
</reference>
<feature type="transmembrane region" description="Helical" evidence="8">
    <location>
        <begin position="170"/>
        <end position="188"/>
    </location>
</feature>
<keyword evidence="6 8" id="KW-0472">Membrane</keyword>
<proteinExistence type="inferred from homology"/>
<evidence type="ECO:0000256" key="7">
    <source>
        <dbReference type="SAM" id="MobiDB-lite"/>
    </source>
</evidence>
<feature type="transmembrane region" description="Helical" evidence="8">
    <location>
        <begin position="138"/>
        <end position="158"/>
    </location>
</feature>
<evidence type="ECO:0000256" key="8">
    <source>
        <dbReference type="SAM" id="Phobius"/>
    </source>
</evidence>
<evidence type="ECO:0000256" key="6">
    <source>
        <dbReference type="ARBA" id="ARBA00023136"/>
    </source>
</evidence>
<gene>
    <name evidence="9" type="ORF">NKR19_g2007</name>
</gene>
<evidence type="ECO:0000313" key="10">
    <source>
        <dbReference type="Proteomes" id="UP001174691"/>
    </source>
</evidence>
<keyword evidence="5 8" id="KW-1133">Transmembrane helix</keyword>
<feature type="compositionally biased region" description="Acidic residues" evidence="7">
    <location>
        <begin position="242"/>
        <end position="262"/>
    </location>
</feature>
<dbReference type="InterPro" id="IPR003370">
    <property type="entry name" value="Chromate_transpt"/>
</dbReference>
<evidence type="ECO:0000256" key="1">
    <source>
        <dbReference type="ARBA" id="ARBA00004651"/>
    </source>
</evidence>
<feature type="region of interest" description="Disordered" evidence="7">
    <location>
        <begin position="221"/>
        <end position="266"/>
    </location>
</feature>
<dbReference type="PANTHER" id="PTHR33567">
    <property type="entry name" value="CHROMATE ION TRANSPORTER (EUROFUNG)"/>
    <property type="match status" value="1"/>
</dbReference>
<comment type="caution">
    <text evidence="9">The sequence shown here is derived from an EMBL/GenBank/DDBJ whole genome shotgun (WGS) entry which is preliminary data.</text>
</comment>
<dbReference type="GO" id="GO:0015109">
    <property type="term" value="F:chromate transmembrane transporter activity"/>
    <property type="evidence" value="ECO:0007669"/>
    <property type="project" value="InterPro"/>
</dbReference>
<evidence type="ECO:0000256" key="2">
    <source>
        <dbReference type="ARBA" id="ARBA00005262"/>
    </source>
</evidence>
<sequence>MSRSPKTAVVEVIRSLQDRFPKLQWSARVEQVVLETLVKNGDLGFTCFGGPAVHFQVFHKRFVEKHGWLSEPVFQELFAVTQALSGPASTKMLYCINLRRNGFLAAVASFLLWSIPGAVGMFALALGISHVNDVLPEIAYAVLSGLNAATVGIVALAAVQLSSKAITDKVSRSLVFLGATAGMLYNALWYFPVIIVAAGCVTLIWDSGLVRHAARRAMSKVPWRRRAQTEPDTELTSRSETGEGEGEAQQANDDEQTEGQEDPEVRTVPAERELTVSWKLGTIVIISFFVTFIAVMVARAVVPHRPLLFGLFSNMYLAGTIIFGGGPVVIPLLREYIVAEGWVSARDFLLGLAIVQSFPGPNFNFAVYLGTLTASNAGYPAAAGAVIGYIGIFAPGIIMVHGTMGIWKTLRSRPWVKAILRGINAAAVGLIYTAVYRLWEIGYVDVSMSSGASLGREPWWVVTTATSYTATAWFGLPVPVAILLGGVMGLIWYGVVKA</sequence>
<dbReference type="Proteomes" id="UP001174691">
    <property type="component" value="Unassembled WGS sequence"/>
</dbReference>
<dbReference type="InterPro" id="IPR014047">
    <property type="entry name" value="Chr_Tranpt_l_chain"/>
</dbReference>
<dbReference type="EMBL" id="JANBVN010000019">
    <property type="protein sequence ID" value="KAJ9161758.1"/>
    <property type="molecule type" value="Genomic_DNA"/>
</dbReference>
<protein>
    <submittedName>
        <fullName evidence="9">Chromate transport protein</fullName>
    </submittedName>
</protein>
<keyword evidence="3" id="KW-1003">Cell membrane</keyword>
<dbReference type="PIRSF" id="PIRSF004810">
    <property type="entry name" value="ChrA"/>
    <property type="match status" value="1"/>
</dbReference>
<feature type="transmembrane region" description="Helical" evidence="8">
    <location>
        <begin position="314"/>
        <end position="336"/>
    </location>
</feature>
<evidence type="ECO:0000313" key="9">
    <source>
        <dbReference type="EMBL" id="KAJ9161758.1"/>
    </source>
</evidence>
<organism evidence="9 10">
    <name type="scientific">Coniochaeta hoffmannii</name>
    <dbReference type="NCBI Taxonomy" id="91930"/>
    <lineage>
        <taxon>Eukaryota</taxon>
        <taxon>Fungi</taxon>
        <taxon>Dikarya</taxon>
        <taxon>Ascomycota</taxon>
        <taxon>Pezizomycotina</taxon>
        <taxon>Sordariomycetes</taxon>
        <taxon>Sordariomycetidae</taxon>
        <taxon>Coniochaetales</taxon>
        <taxon>Coniochaetaceae</taxon>
        <taxon>Coniochaeta</taxon>
    </lineage>
</organism>
<dbReference type="Pfam" id="PF02417">
    <property type="entry name" value="Chromate_transp"/>
    <property type="match status" value="2"/>
</dbReference>
<evidence type="ECO:0000256" key="3">
    <source>
        <dbReference type="ARBA" id="ARBA00022475"/>
    </source>
</evidence>
<keyword evidence="10" id="KW-1185">Reference proteome</keyword>
<feature type="transmembrane region" description="Helical" evidence="8">
    <location>
        <begin position="280"/>
        <end position="302"/>
    </location>
</feature>
<comment type="similarity">
    <text evidence="2">Belongs to the chromate ion transporter (CHR) (TC 2.A.51) family.</text>
</comment>
<dbReference type="GO" id="GO:0005886">
    <property type="term" value="C:plasma membrane"/>
    <property type="evidence" value="ECO:0007669"/>
    <property type="project" value="UniProtKB-SubCell"/>
</dbReference>
<name>A0AA38RZQ7_9PEZI</name>
<dbReference type="PANTHER" id="PTHR33567:SF3">
    <property type="entry name" value="CHROMATE ION TRANSPORTER (EUROFUNG)"/>
    <property type="match status" value="1"/>
</dbReference>
<dbReference type="AlphaFoldDB" id="A0AA38RZQ7"/>
<feature type="transmembrane region" description="Helical" evidence="8">
    <location>
        <begin position="472"/>
        <end position="495"/>
    </location>
</feature>
<comment type="subcellular location">
    <subcellularLocation>
        <location evidence="1">Cell membrane</location>
        <topology evidence="1">Multi-pass membrane protein</topology>
    </subcellularLocation>
</comment>
<feature type="transmembrane region" description="Helical" evidence="8">
    <location>
        <begin position="381"/>
        <end position="407"/>
    </location>
</feature>
<feature type="transmembrane region" description="Helical" evidence="8">
    <location>
        <begin position="102"/>
        <end position="126"/>
    </location>
</feature>
<feature type="transmembrane region" description="Helical" evidence="8">
    <location>
        <begin position="419"/>
        <end position="439"/>
    </location>
</feature>
<accession>A0AA38RZQ7</accession>
<keyword evidence="4 8" id="KW-0812">Transmembrane</keyword>